<gene>
    <name evidence="2" type="ORF">F4559_006578</name>
</gene>
<keyword evidence="3" id="KW-1185">Reference proteome</keyword>
<organism evidence="2 3">
    <name type="scientific">Saccharothrix violaceirubra</name>
    <dbReference type="NCBI Taxonomy" id="413306"/>
    <lineage>
        <taxon>Bacteria</taxon>
        <taxon>Bacillati</taxon>
        <taxon>Actinomycetota</taxon>
        <taxon>Actinomycetes</taxon>
        <taxon>Pseudonocardiales</taxon>
        <taxon>Pseudonocardiaceae</taxon>
        <taxon>Saccharothrix</taxon>
    </lineage>
</organism>
<dbReference type="InterPro" id="IPR035901">
    <property type="entry name" value="GIY-YIG_endonuc_sf"/>
</dbReference>
<dbReference type="Proteomes" id="UP000542674">
    <property type="component" value="Unassembled WGS sequence"/>
</dbReference>
<protein>
    <recommendedName>
        <fullName evidence="1">GIY-YIG domain-containing protein</fullName>
    </recommendedName>
</protein>
<dbReference type="EMBL" id="JACHJS010000001">
    <property type="protein sequence ID" value="MBB4969219.1"/>
    <property type="molecule type" value="Genomic_DNA"/>
</dbReference>
<name>A0A7W7T9W5_9PSEU</name>
<evidence type="ECO:0000259" key="1">
    <source>
        <dbReference type="PROSITE" id="PS50164"/>
    </source>
</evidence>
<dbReference type="InterPro" id="IPR018575">
    <property type="entry name" value="Restrct_endonuc_II_Eco29kI"/>
</dbReference>
<accession>A0A7W7T9W5</accession>
<evidence type="ECO:0000313" key="3">
    <source>
        <dbReference type="Proteomes" id="UP000542674"/>
    </source>
</evidence>
<feature type="domain" description="GIY-YIG" evidence="1">
    <location>
        <begin position="55"/>
        <end position="136"/>
    </location>
</feature>
<dbReference type="SUPFAM" id="SSF82771">
    <property type="entry name" value="GIY-YIG endonuclease"/>
    <property type="match status" value="1"/>
</dbReference>
<dbReference type="PROSITE" id="PS50164">
    <property type="entry name" value="GIY_YIG"/>
    <property type="match status" value="1"/>
</dbReference>
<comment type="caution">
    <text evidence="2">The sequence shown here is derived from an EMBL/GenBank/DDBJ whole genome shotgun (WGS) entry which is preliminary data.</text>
</comment>
<reference evidence="2 3" key="1">
    <citation type="submission" date="2020-08" db="EMBL/GenBank/DDBJ databases">
        <title>Sequencing the genomes of 1000 actinobacteria strains.</title>
        <authorList>
            <person name="Klenk H.-P."/>
        </authorList>
    </citation>
    <scope>NUCLEOTIDE SEQUENCE [LARGE SCALE GENOMIC DNA]</scope>
    <source>
        <strain evidence="2 3">DSM 45084</strain>
    </source>
</reference>
<sequence length="294" mass="32793">MTGALFSPMGKPDPDVPAAEFKLNITKALGDQLQERLASLRRAPLTPPTVAAIEPLAGVYELWHGDKRVYVGKATASKGLNQRLSEHLRKLSGRRYIDLAEFTFMCLYVEEDLDAAAPEKLLIKRYRNTSGCPWNNNGFGNKDPGRNRDSSRVKENHFDARYPIDTDREVTDLGSSSWNVLDTLLAAKEKLPFLLRFPTDKTDKAAAKRLQAANITTLPNGPITFRRLMSHVIDALPEGWQATALPGYAIIYQEVKDYDSALTIWRKRSGMVVEEEIKTVYAPAAAIKDSGEDD</sequence>
<dbReference type="RefSeq" id="WP_184674909.1">
    <property type="nucleotide sequence ID" value="NZ_BAABAI010000021.1"/>
</dbReference>
<evidence type="ECO:0000313" key="2">
    <source>
        <dbReference type="EMBL" id="MBB4969219.1"/>
    </source>
</evidence>
<dbReference type="InterPro" id="IPR000305">
    <property type="entry name" value="GIY-YIG_endonuc"/>
</dbReference>
<dbReference type="AlphaFoldDB" id="A0A7W7T9W5"/>
<proteinExistence type="predicted"/>
<dbReference type="Pfam" id="PF09517">
    <property type="entry name" value="RE_Eco29kI"/>
    <property type="match status" value="1"/>
</dbReference>